<comment type="caution">
    <text evidence="3">The sequence shown here is derived from an EMBL/GenBank/DDBJ whole genome shotgun (WGS) entry which is preliminary data.</text>
</comment>
<dbReference type="Proteomes" id="UP000016662">
    <property type="component" value="Unassembled WGS sequence"/>
</dbReference>
<dbReference type="RefSeq" id="WP_021681243.1">
    <property type="nucleotide sequence ID" value="NZ_KI260338.1"/>
</dbReference>
<dbReference type="InterPro" id="IPR008991">
    <property type="entry name" value="Translation_prot_SH3-like_sf"/>
</dbReference>
<accession>U2KEW9</accession>
<dbReference type="eggNOG" id="COG2163">
    <property type="taxonomic scope" value="Bacteria"/>
</dbReference>
<keyword evidence="2" id="KW-0687">Ribonucleoprotein</keyword>
<dbReference type="HOGENOM" id="CLU_168121_0_0_9"/>
<dbReference type="SUPFAM" id="SSF50104">
    <property type="entry name" value="Translation proteins SH3-like domain"/>
    <property type="match status" value="1"/>
</dbReference>
<dbReference type="GO" id="GO:0005840">
    <property type="term" value="C:ribosome"/>
    <property type="evidence" value="ECO:0007669"/>
    <property type="project" value="UniProtKB-KW"/>
</dbReference>
<dbReference type="GO" id="GO:1990904">
    <property type="term" value="C:ribonucleoprotein complex"/>
    <property type="evidence" value="ECO:0007669"/>
    <property type="project" value="UniProtKB-KW"/>
</dbReference>
<evidence type="ECO:0000256" key="1">
    <source>
        <dbReference type="ARBA" id="ARBA00022980"/>
    </source>
</evidence>
<dbReference type="CDD" id="cd06088">
    <property type="entry name" value="KOW_RPL14"/>
    <property type="match status" value="1"/>
</dbReference>
<evidence type="ECO:0000313" key="3">
    <source>
        <dbReference type="EMBL" id="ERJ97041.1"/>
    </source>
</evidence>
<dbReference type="InterPro" id="IPR041985">
    <property type="entry name" value="Ribosomal_eL14_KOW"/>
</dbReference>
<dbReference type="EMBL" id="AWVF01000064">
    <property type="protein sequence ID" value="ERJ97041.1"/>
    <property type="molecule type" value="Genomic_DNA"/>
</dbReference>
<dbReference type="OrthoDB" id="1683515at2"/>
<reference evidence="3 4" key="1">
    <citation type="submission" date="2013-07" db="EMBL/GenBank/DDBJ databases">
        <authorList>
            <person name="Weinstock G."/>
            <person name="Sodergren E."/>
            <person name="Wylie T."/>
            <person name="Fulton L."/>
            <person name="Fulton R."/>
            <person name="Fronick C."/>
            <person name="O'Laughlin M."/>
            <person name="Godfrey J."/>
            <person name="Miner T."/>
            <person name="Herter B."/>
            <person name="Appelbaum E."/>
            <person name="Cordes M."/>
            <person name="Lek S."/>
            <person name="Wollam A."/>
            <person name="Pepin K.H."/>
            <person name="Palsikar V.B."/>
            <person name="Mitreva M."/>
            <person name="Wilson R.K."/>
        </authorList>
    </citation>
    <scope>NUCLEOTIDE SEQUENCE [LARGE SCALE GENOMIC DNA]</scope>
    <source>
        <strain evidence="3 4">ATCC 27760</strain>
    </source>
</reference>
<dbReference type="AlphaFoldDB" id="U2KEW9"/>
<dbReference type="STRING" id="411473.RUMCAL_00564"/>
<name>U2KEW9_9FIRM</name>
<dbReference type="GeneID" id="93692850"/>
<dbReference type="Gene3D" id="2.30.30.30">
    <property type="match status" value="1"/>
</dbReference>
<evidence type="ECO:0000313" key="4">
    <source>
        <dbReference type="Proteomes" id="UP000016662"/>
    </source>
</evidence>
<evidence type="ECO:0000256" key="2">
    <source>
        <dbReference type="ARBA" id="ARBA00023274"/>
    </source>
</evidence>
<keyword evidence="1" id="KW-0689">Ribosomal protein</keyword>
<keyword evidence="4" id="KW-1185">Reference proteome</keyword>
<evidence type="ECO:0008006" key="5">
    <source>
        <dbReference type="Google" id="ProtNLM"/>
    </source>
</evidence>
<proteinExistence type="predicted"/>
<dbReference type="PATRIC" id="fig|411473.3.peg.436"/>
<organism evidence="3 4">
    <name type="scientific">Ruminococcus callidus ATCC 27760</name>
    <dbReference type="NCBI Taxonomy" id="411473"/>
    <lineage>
        <taxon>Bacteria</taxon>
        <taxon>Bacillati</taxon>
        <taxon>Bacillota</taxon>
        <taxon>Clostridia</taxon>
        <taxon>Eubacteriales</taxon>
        <taxon>Oscillospiraceae</taxon>
        <taxon>Ruminococcus</taxon>
    </lineage>
</organism>
<sequence length="80" mass="9034">MELTKGLVVRALAGRDMGNFFVVLSVDGGYALIADGKRRKLASPKRKNLRHLQRTDQFVELDGVTDKKLRNVLKQYQACD</sequence>
<gene>
    <name evidence="3" type="ORF">RUMCAL_00564</name>
</gene>
<dbReference type="InterPro" id="IPR014722">
    <property type="entry name" value="Rib_uL2_dom2"/>
</dbReference>
<protein>
    <recommendedName>
        <fullName evidence="5">RNA-binding protein</fullName>
    </recommendedName>
</protein>